<reference evidence="2 3" key="1">
    <citation type="submission" date="2017-06" db="EMBL/GenBank/DDBJ databases">
        <authorList>
            <consortium name="Pathogen Informatics"/>
        </authorList>
    </citation>
    <scope>NUCLEOTIDE SEQUENCE [LARGE SCALE GENOMIC DNA]</scope>
    <source>
        <strain evidence="2 3">NCTC12149</strain>
    </source>
</reference>
<dbReference type="AlphaFoldDB" id="A0AAJ4XDK3"/>
<evidence type="ECO:0000256" key="1">
    <source>
        <dbReference type="PROSITE-ProRule" id="PRU00339"/>
    </source>
</evidence>
<protein>
    <submittedName>
        <fullName evidence="2">Tetratricopeptide repeat</fullName>
    </submittedName>
</protein>
<evidence type="ECO:0000313" key="3">
    <source>
        <dbReference type="Proteomes" id="UP000215355"/>
    </source>
</evidence>
<name>A0AAJ4XDK3_9SPHI</name>
<evidence type="ECO:0000313" key="2">
    <source>
        <dbReference type="EMBL" id="SNV51576.1"/>
    </source>
</evidence>
<dbReference type="KEGG" id="smiz:4412673_02455"/>
<proteinExistence type="predicted"/>
<dbReference type="InterPro" id="IPR011990">
    <property type="entry name" value="TPR-like_helical_dom_sf"/>
</dbReference>
<dbReference type="RefSeq" id="WP_139185455.1">
    <property type="nucleotide sequence ID" value="NZ_FNGK01000001.1"/>
</dbReference>
<gene>
    <name evidence="2" type="ORF">SAMEA4412673_02455</name>
</gene>
<dbReference type="Proteomes" id="UP000215355">
    <property type="component" value="Chromosome 1"/>
</dbReference>
<organism evidence="2 3">
    <name type="scientific">Sphingobacterium mizutaii</name>
    <dbReference type="NCBI Taxonomy" id="1010"/>
    <lineage>
        <taxon>Bacteria</taxon>
        <taxon>Pseudomonadati</taxon>
        <taxon>Bacteroidota</taxon>
        <taxon>Sphingobacteriia</taxon>
        <taxon>Sphingobacteriales</taxon>
        <taxon>Sphingobacteriaceae</taxon>
        <taxon>Sphingobacterium</taxon>
    </lineage>
</organism>
<feature type="repeat" description="TPR" evidence="1">
    <location>
        <begin position="256"/>
        <end position="289"/>
    </location>
</feature>
<dbReference type="EMBL" id="LT906468">
    <property type="protein sequence ID" value="SNV51576.1"/>
    <property type="molecule type" value="Genomic_DNA"/>
</dbReference>
<dbReference type="SUPFAM" id="SSF48452">
    <property type="entry name" value="TPR-like"/>
    <property type="match status" value="1"/>
</dbReference>
<sequence length="357" mass="42615">MNCKYFGGIPNMFPSKSFLLFFLFCLFFQPINAQENRLIGRWVLDFVTDANKMISDIHSPLFSNETIYEISKDELKINDQPFKARYDDLKNIDMVHRSLFYSFDSDYLVIQERGDPDHIFYFLKDSIFIKTYPEFQAKYAQRNGEKLLIEDTFNKVRFTSNMDFASSMEFYSNELKKRSKSEFFCEIEFVLDTNNVIRDVVFLNPIDLKLETELRKALNKIKEFYFNDLKENVLVVQRIQYSTFGKKDVSQEVKDAMSSFQKGDELYHNGKYEEALPYLEKAIQLPVNRRQYFYFDDCLRTLGICYLMLNRKEDACKIFNEWGTTSNFKVRNYLRFFCNNKVILEPPDKERLIENIN</sequence>
<dbReference type="Gene3D" id="1.25.40.10">
    <property type="entry name" value="Tetratricopeptide repeat domain"/>
    <property type="match status" value="1"/>
</dbReference>
<keyword evidence="1" id="KW-0802">TPR repeat</keyword>
<dbReference type="PROSITE" id="PS50005">
    <property type="entry name" value="TPR"/>
    <property type="match status" value="1"/>
</dbReference>
<accession>A0AAJ4XDK3</accession>
<dbReference type="InterPro" id="IPR019734">
    <property type="entry name" value="TPR_rpt"/>
</dbReference>